<reference evidence="1 2" key="1">
    <citation type="submission" date="2024-02" db="EMBL/GenBank/DDBJ databases">
        <title>A draft genome for the cacao thread blight pathogen Marasmius crinis-equi.</title>
        <authorList>
            <person name="Cohen S.P."/>
            <person name="Baruah I.K."/>
            <person name="Amoako-Attah I."/>
            <person name="Bukari Y."/>
            <person name="Meinhardt L.W."/>
            <person name="Bailey B.A."/>
        </authorList>
    </citation>
    <scope>NUCLEOTIDE SEQUENCE [LARGE SCALE GENOMIC DNA]</scope>
    <source>
        <strain evidence="1 2">GH-76</strain>
    </source>
</reference>
<dbReference type="PANTHER" id="PTHR38790:SF4">
    <property type="entry name" value="2EXR DOMAIN-CONTAINING PROTEIN"/>
    <property type="match status" value="1"/>
</dbReference>
<dbReference type="EMBL" id="JBAHYK010000689">
    <property type="protein sequence ID" value="KAL0571980.1"/>
    <property type="molecule type" value="Genomic_DNA"/>
</dbReference>
<proteinExistence type="predicted"/>
<protein>
    <submittedName>
        <fullName evidence="1">Uncharacterized protein</fullName>
    </submittedName>
</protein>
<name>A0ABR3F9R7_9AGAR</name>
<accession>A0ABR3F9R7</accession>
<keyword evidence="2" id="KW-1185">Reference proteome</keyword>
<comment type="caution">
    <text evidence="1">The sequence shown here is derived from an EMBL/GenBank/DDBJ whole genome shotgun (WGS) entry which is preliminary data.</text>
</comment>
<gene>
    <name evidence="1" type="ORF">V5O48_009982</name>
</gene>
<organism evidence="1 2">
    <name type="scientific">Marasmius crinis-equi</name>
    <dbReference type="NCBI Taxonomy" id="585013"/>
    <lineage>
        <taxon>Eukaryota</taxon>
        <taxon>Fungi</taxon>
        <taxon>Dikarya</taxon>
        <taxon>Basidiomycota</taxon>
        <taxon>Agaricomycotina</taxon>
        <taxon>Agaricomycetes</taxon>
        <taxon>Agaricomycetidae</taxon>
        <taxon>Agaricales</taxon>
        <taxon>Marasmiineae</taxon>
        <taxon>Marasmiaceae</taxon>
        <taxon>Marasmius</taxon>
    </lineage>
</organism>
<dbReference type="PANTHER" id="PTHR38790">
    <property type="entry name" value="2EXR DOMAIN-CONTAINING PROTEIN-RELATED"/>
    <property type="match status" value="1"/>
</dbReference>
<evidence type="ECO:0000313" key="2">
    <source>
        <dbReference type="Proteomes" id="UP001465976"/>
    </source>
</evidence>
<dbReference type="Proteomes" id="UP001465976">
    <property type="component" value="Unassembled WGS sequence"/>
</dbReference>
<evidence type="ECO:0000313" key="1">
    <source>
        <dbReference type="EMBL" id="KAL0571980.1"/>
    </source>
</evidence>
<sequence length="328" mass="38621">MECRFAKVKAILTPSRAAPRGRTDIKETVLHIGRSEHPMADDMLAIRLATEEPATTIHDQRQSPLFSTIPPELRLIIFQNALLAFYDKSRPFPPDAYYYRPDFLYHDKIDTTLLLTCRQIYLETYLLPISLNDHVFWCERGPYPDVPHFFFDRLLPQQISSIGRVHLFTQLWWLENGDFERLAGSPNFRPRSLHITVRHTDWWWWEENNPLALDRGWTQFLKDIEGLEELILEMETIDRDKDQIYAIAEDIGKTMKLCGERNLECSGALVKAQWMGPSSYRDDDWTFTFDKEAGSWIESTTPDEDELVPHQAPMLYQRVKLRWDTTRQ</sequence>